<dbReference type="EMBL" id="CM016552">
    <property type="protein sequence ID" value="TKW40806.1"/>
    <property type="molecule type" value="Genomic_DNA"/>
</dbReference>
<dbReference type="Gramene" id="TKW40806">
    <property type="protein sequence ID" value="TKW40806"/>
    <property type="gene ID" value="SEVIR_1G270000v2"/>
</dbReference>
<evidence type="ECO:0000313" key="2">
    <source>
        <dbReference type="Proteomes" id="UP000298652"/>
    </source>
</evidence>
<reference evidence="1" key="1">
    <citation type="submission" date="2019-03" db="EMBL/GenBank/DDBJ databases">
        <title>WGS assembly of Setaria viridis.</title>
        <authorList>
            <person name="Huang P."/>
            <person name="Jenkins J."/>
            <person name="Grimwood J."/>
            <person name="Barry K."/>
            <person name="Healey A."/>
            <person name="Mamidi S."/>
            <person name="Sreedasyam A."/>
            <person name="Shu S."/>
            <person name="Feldman M."/>
            <person name="Wu J."/>
            <person name="Yu Y."/>
            <person name="Chen C."/>
            <person name="Johnson J."/>
            <person name="Rokhsar D."/>
            <person name="Baxter I."/>
            <person name="Schmutz J."/>
            <person name="Brutnell T."/>
            <person name="Kellogg E."/>
        </authorList>
    </citation>
    <scope>NUCLEOTIDE SEQUENCE [LARGE SCALE GENOMIC DNA]</scope>
</reference>
<gene>
    <name evidence="1" type="ORF">SEVIR_1G270000v2</name>
</gene>
<name>A0A4V6Y930_SETVI</name>
<evidence type="ECO:0000313" key="1">
    <source>
        <dbReference type="EMBL" id="TKW40806.1"/>
    </source>
</evidence>
<dbReference type="AlphaFoldDB" id="A0A4V6Y930"/>
<organism evidence="1 2">
    <name type="scientific">Setaria viridis</name>
    <name type="common">Green bristlegrass</name>
    <name type="synonym">Setaria italica subsp. viridis</name>
    <dbReference type="NCBI Taxonomy" id="4556"/>
    <lineage>
        <taxon>Eukaryota</taxon>
        <taxon>Viridiplantae</taxon>
        <taxon>Streptophyta</taxon>
        <taxon>Embryophyta</taxon>
        <taxon>Tracheophyta</taxon>
        <taxon>Spermatophyta</taxon>
        <taxon>Magnoliopsida</taxon>
        <taxon>Liliopsida</taxon>
        <taxon>Poales</taxon>
        <taxon>Poaceae</taxon>
        <taxon>PACMAD clade</taxon>
        <taxon>Panicoideae</taxon>
        <taxon>Panicodae</taxon>
        <taxon>Paniceae</taxon>
        <taxon>Cenchrinae</taxon>
        <taxon>Setaria</taxon>
    </lineage>
</organism>
<proteinExistence type="predicted"/>
<protein>
    <submittedName>
        <fullName evidence="1">Uncharacterized protein</fullName>
    </submittedName>
</protein>
<accession>A0A4V6Y930</accession>
<sequence>MKLQGPIPIFFSNLINLEHLMLGDLEESILLLIS</sequence>
<keyword evidence="2" id="KW-1185">Reference proteome</keyword>
<dbReference type="Proteomes" id="UP000298652">
    <property type="component" value="Chromosome 1"/>
</dbReference>